<feature type="signal peptide" evidence="5">
    <location>
        <begin position="1"/>
        <end position="26"/>
    </location>
</feature>
<evidence type="ECO:0008006" key="8">
    <source>
        <dbReference type="Google" id="ProtNLM"/>
    </source>
</evidence>
<proteinExistence type="inferred from homology"/>
<keyword evidence="4 5" id="KW-0732">Signal</keyword>
<evidence type="ECO:0000256" key="5">
    <source>
        <dbReference type="SAM" id="SignalP"/>
    </source>
</evidence>
<accession>A0ABC8TJQ4</accession>
<dbReference type="InterPro" id="IPR036908">
    <property type="entry name" value="RlpA-like_sf"/>
</dbReference>
<dbReference type="AlphaFoldDB" id="A0ABC8TJQ4"/>
<comment type="caution">
    <text evidence="6">The sequence shown here is derived from an EMBL/GenBank/DDBJ whole genome shotgun (WGS) entry which is preliminary data.</text>
</comment>
<dbReference type="GO" id="GO:0005576">
    <property type="term" value="C:extracellular region"/>
    <property type="evidence" value="ECO:0007669"/>
    <property type="project" value="UniProtKB-SubCell"/>
</dbReference>
<dbReference type="InterPro" id="IPR039271">
    <property type="entry name" value="Kiwellin-like"/>
</dbReference>
<dbReference type="Pfam" id="PF24300">
    <property type="entry name" value="KWL1"/>
    <property type="match status" value="1"/>
</dbReference>
<dbReference type="EMBL" id="CAUOFW020005289">
    <property type="protein sequence ID" value="CAK9169458.1"/>
    <property type="molecule type" value="Genomic_DNA"/>
</dbReference>
<evidence type="ECO:0000313" key="6">
    <source>
        <dbReference type="EMBL" id="CAK9169458.1"/>
    </source>
</evidence>
<dbReference type="CDD" id="cd22270">
    <property type="entry name" value="DPBB_kiwellin-like"/>
    <property type="match status" value="1"/>
</dbReference>
<reference evidence="6 7" key="1">
    <citation type="submission" date="2024-02" db="EMBL/GenBank/DDBJ databases">
        <authorList>
            <person name="Vignale AGUSTIN F."/>
            <person name="Sosa J E."/>
            <person name="Modenutti C."/>
        </authorList>
    </citation>
    <scope>NUCLEOTIDE SEQUENCE [LARGE SCALE GENOMIC DNA]</scope>
</reference>
<dbReference type="PANTHER" id="PTHR33191">
    <property type="entry name" value="RIPENING-RELATED PROTEIN 2-RELATED"/>
    <property type="match status" value="1"/>
</dbReference>
<keyword evidence="7" id="KW-1185">Reference proteome</keyword>
<comment type="similarity">
    <text evidence="2">Belongs to the kiwellin family.</text>
</comment>
<organism evidence="6 7">
    <name type="scientific">Ilex paraguariensis</name>
    <name type="common">yerba mate</name>
    <dbReference type="NCBI Taxonomy" id="185542"/>
    <lineage>
        <taxon>Eukaryota</taxon>
        <taxon>Viridiplantae</taxon>
        <taxon>Streptophyta</taxon>
        <taxon>Embryophyta</taxon>
        <taxon>Tracheophyta</taxon>
        <taxon>Spermatophyta</taxon>
        <taxon>Magnoliopsida</taxon>
        <taxon>eudicotyledons</taxon>
        <taxon>Gunneridae</taxon>
        <taxon>Pentapetalae</taxon>
        <taxon>asterids</taxon>
        <taxon>campanulids</taxon>
        <taxon>Aquifoliales</taxon>
        <taxon>Aquifoliaceae</taxon>
        <taxon>Ilex</taxon>
    </lineage>
</organism>
<feature type="chain" id="PRO_5044805727" description="Ripening-related protein 1" evidence="5">
    <location>
        <begin position="27"/>
        <end position="188"/>
    </location>
</feature>
<name>A0ABC8TJQ4_9AQUA</name>
<evidence type="ECO:0000313" key="7">
    <source>
        <dbReference type="Proteomes" id="UP001642360"/>
    </source>
</evidence>
<comment type="subcellular location">
    <subcellularLocation>
        <location evidence="1">Secreted</location>
    </subcellularLocation>
</comment>
<evidence type="ECO:0000256" key="4">
    <source>
        <dbReference type="ARBA" id="ARBA00022729"/>
    </source>
</evidence>
<evidence type="ECO:0000256" key="3">
    <source>
        <dbReference type="ARBA" id="ARBA00022525"/>
    </source>
</evidence>
<dbReference type="Proteomes" id="UP001642360">
    <property type="component" value="Unassembled WGS sequence"/>
</dbReference>
<dbReference type="SUPFAM" id="SSF50685">
    <property type="entry name" value="Barwin-like endoglucanases"/>
    <property type="match status" value="1"/>
</dbReference>
<evidence type="ECO:0000256" key="1">
    <source>
        <dbReference type="ARBA" id="ARBA00004613"/>
    </source>
</evidence>
<dbReference type="PROSITE" id="PS51257">
    <property type="entry name" value="PROKAR_LIPOPROTEIN"/>
    <property type="match status" value="1"/>
</dbReference>
<evidence type="ECO:0000256" key="2">
    <source>
        <dbReference type="ARBA" id="ARBA00005592"/>
    </source>
</evidence>
<protein>
    <recommendedName>
        <fullName evidence="8">Ripening-related protein 1</fullName>
    </recommendedName>
</protein>
<gene>
    <name evidence="6" type="ORF">ILEXP_LOCUS38902</name>
</gene>
<dbReference type="Gene3D" id="2.40.40.10">
    <property type="entry name" value="RlpA-like domain"/>
    <property type="match status" value="1"/>
</dbReference>
<keyword evidence="3" id="KW-0964">Secreted</keyword>
<dbReference type="PANTHER" id="PTHR33191:SF58">
    <property type="entry name" value="RIPENING-RELATED PROTEIN 1"/>
    <property type="match status" value="1"/>
</dbReference>
<sequence>MKGNHSKTHVIVFVILLFAACLDVEAHSCRPSGRIRGKKPDPEKCNPEIESDCCIEGKMYTTYKCSPPVTKHTKAKLTLNSFEKGGDGDSRSVCDNKYHSDDLPIVALSTGWFNNLKRCFHNITITANGRNVVAMVVDERDSTMGCDKDHDYHPPCDNNIVDASRAVWTALEVPLVDWGELEVTWSPV</sequence>